<dbReference type="Pfam" id="PF16262">
    <property type="entry name" value="DUF4916"/>
    <property type="match status" value="1"/>
</dbReference>
<dbReference type="EMBL" id="ATLK01000001">
    <property type="protein sequence ID" value="KFF30966.1"/>
    <property type="molecule type" value="Genomic_DNA"/>
</dbReference>
<keyword evidence="2" id="KW-1185">Reference proteome</keyword>
<gene>
    <name evidence="1" type="ORF">BBOMB_0291</name>
</gene>
<dbReference type="Gene3D" id="3.90.79.10">
    <property type="entry name" value="Nucleoside Triphosphate Pyrophosphohydrolase"/>
    <property type="match status" value="1"/>
</dbReference>
<comment type="caution">
    <text evidence="1">The sequence shown here is derived from an EMBL/GenBank/DDBJ whole genome shotgun (WGS) entry which is preliminary data.</text>
</comment>
<dbReference type="SUPFAM" id="SSF55811">
    <property type="entry name" value="Nudix"/>
    <property type="match status" value="1"/>
</dbReference>
<dbReference type="AlphaFoldDB" id="A0A080N2E1"/>
<reference evidence="1 2" key="1">
    <citation type="journal article" date="2014" name="Appl. Environ. Microbiol.">
        <title>Genomic encyclopedia of type strains of the genus Bifidobacterium.</title>
        <authorList>
            <person name="Milani C."/>
            <person name="Lugli G.A."/>
            <person name="Duranti S."/>
            <person name="Turroni F."/>
            <person name="Bottacini F."/>
            <person name="Mangifesta M."/>
            <person name="Sanchez B."/>
            <person name="Viappiani A."/>
            <person name="Mancabelli L."/>
            <person name="Taminiau B."/>
            <person name="Delcenserie V."/>
            <person name="Barrangou R."/>
            <person name="Margolles A."/>
            <person name="van Sinderen D."/>
            <person name="Ventura M."/>
        </authorList>
    </citation>
    <scope>NUCLEOTIDE SEQUENCE [LARGE SCALE GENOMIC DNA]</scope>
    <source>
        <strain evidence="1 2">DSM 19703</strain>
    </source>
</reference>
<evidence type="ECO:0000313" key="1">
    <source>
        <dbReference type="EMBL" id="KFF30966.1"/>
    </source>
</evidence>
<evidence type="ECO:0000313" key="2">
    <source>
        <dbReference type="Proteomes" id="UP000028730"/>
    </source>
</evidence>
<organism evidence="1 2">
    <name type="scientific">Bifidobacterium bombi DSM 19703</name>
    <dbReference type="NCBI Taxonomy" id="1341695"/>
    <lineage>
        <taxon>Bacteria</taxon>
        <taxon>Bacillati</taxon>
        <taxon>Actinomycetota</taxon>
        <taxon>Actinomycetes</taxon>
        <taxon>Bifidobacteriales</taxon>
        <taxon>Bifidobacteriaceae</taxon>
        <taxon>Bifidobacterium</taxon>
    </lineage>
</organism>
<proteinExistence type="predicted"/>
<dbReference type="STRING" id="1341695.BBOMB_0291"/>
<dbReference type="InterPro" id="IPR015797">
    <property type="entry name" value="NUDIX_hydrolase-like_dom_sf"/>
</dbReference>
<dbReference type="RefSeq" id="WP_044086471.1">
    <property type="nucleotide sequence ID" value="NZ_ATLK01000001.1"/>
</dbReference>
<name>A0A080N2E1_9BIFI</name>
<dbReference type="InterPro" id="IPR032582">
    <property type="entry name" value="DUF4916"/>
</dbReference>
<dbReference type="OrthoDB" id="3266865at2"/>
<protein>
    <submittedName>
        <fullName evidence="1">ADP-ribose pyrophosphatase</fullName>
    </submittedName>
</protein>
<dbReference type="eggNOG" id="COG1051">
    <property type="taxonomic scope" value="Bacteria"/>
</dbReference>
<sequence length="210" mass="23374">MPVLNDEVPDDDDFDAARVRGEFDGITPEDFVRGSDNGNPPGWLPAVRIDRLRREVPLVYVEVVPVRCDDLGRISEVGSLVRVRDNGSVERTLVKGRLLFHETIREALARNIGKDLGEIALPVIPPSLQPFTVAEFFPTPGISRFYDPRQHAVALCYVVVISGDCKPQDSSLDVQWCAIASPEFRTFLNQMDDGQDEIVRRALSWTGAGE</sequence>
<accession>A0A080N2E1</accession>
<dbReference type="Proteomes" id="UP000028730">
    <property type="component" value="Unassembled WGS sequence"/>
</dbReference>